<proteinExistence type="predicted"/>
<dbReference type="Proteomes" id="UP000774617">
    <property type="component" value="Unassembled WGS sequence"/>
</dbReference>
<evidence type="ECO:0000313" key="2">
    <source>
        <dbReference type="EMBL" id="KAH7065153.1"/>
    </source>
</evidence>
<reference evidence="2 3" key="1">
    <citation type="journal article" date="2021" name="Nat. Commun.">
        <title>Genetic determinants of endophytism in the Arabidopsis root mycobiome.</title>
        <authorList>
            <person name="Mesny F."/>
            <person name="Miyauchi S."/>
            <person name="Thiergart T."/>
            <person name="Pickel B."/>
            <person name="Atanasova L."/>
            <person name="Karlsson M."/>
            <person name="Huettel B."/>
            <person name="Barry K.W."/>
            <person name="Haridas S."/>
            <person name="Chen C."/>
            <person name="Bauer D."/>
            <person name="Andreopoulos W."/>
            <person name="Pangilinan J."/>
            <person name="LaButti K."/>
            <person name="Riley R."/>
            <person name="Lipzen A."/>
            <person name="Clum A."/>
            <person name="Drula E."/>
            <person name="Henrissat B."/>
            <person name="Kohler A."/>
            <person name="Grigoriev I.V."/>
            <person name="Martin F.M."/>
            <person name="Hacquard S."/>
        </authorList>
    </citation>
    <scope>NUCLEOTIDE SEQUENCE [LARGE SCALE GENOMIC DNA]</scope>
    <source>
        <strain evidence="2 3">MPI-SDFR-AT-0080</strain>
    </source>
</reference>
<organism evidence="2 3">
    <name type="scientific">Macrophomina phaseolina</name>
    <dbReference type="NCBI Taxonomy" id="35725"/>
    <lineage>
        <taxon>Eukaryota</taxon>
        <taxon>Fungi</taxon>
        <taxon>Dikarya</taxon>
        <taxon>Ascomycota</taxon>
        <taxon>Pezizomycotina</taxon>
        <taxon>Dothideomycetes</taxon>
        <taxon>Dothideomycetes incertae sedis</taxon>
        <taxon>Botryosphaeriales</taxon>
        <taxon>Botryosphaeriaceae</taxon>
        <taxon>Macrophomina</taxon>
    </lineage>
</organism>
<feature type="chain" id="PRO_5045631775" description="Cell wall protein PhiA" evidence="1">
    <location>
        <begin position="19"/>
        <end position="191"/>
    </location>
</feature>
<sequence>MQFKTLIAGAALAASAAAAPAAAPSATPFTKPFSLIAIQSGSVIHNLPLSAERGSLWLTQKTNATCDPPAADPSAVQTTFFVTPESQQFFLYGKLPNENAKQQFYTDRSGMGRGVLQYQDVPITGENFETVGWTVNGTHLNFDGQESFVACPVRDGSWVVSLSLVDPTLTGCLSFAAHVIENDNPVGCYYN</sequence>
<feature type="signal peptide" evidence="1">
    <location>
        <begin position="1"/>
        <end position="18"/>
    </location>
</feature>
<keyword evidence="3" id="KW-1185">Reference proteome</keyword>
<evidence type="ECO:0000256" key="1">
    <source>
        <dbReference type="SAM" id="SignalP"/>
    </source>
</evidence>
<comment type="caution">
    <text evidence="2">The sequence shown here is derived from an EMBL/GenBank/DDBJ whole genome shotgun (WGS) entry which is preliminary data.</text>
</comment>
<protein>
    <recommendedName>
        <fullName evidence="4">Cell wall protein PhiA</fullName>
    </recommendedName>
</protein>
<gene>
    <name evidence="2" type="ORF">B0J12DRAFT_723202</name>
</gene>
<accession>A0ABQ8GV69</accession>
<evidence type="ECO:0000313" key="3">
    <source>
        <dbReference type="Proteomes" id="UP000774617"/>
    </source>
</evidence>
<keyword evidence="1" id="KW-0732">Signal</keyword>
<dbReference type="EMBL" id="JAGTJR010000001">
    <property type="protein sequence ID" value="KAH7065153.1"/>
    <property type="molecule type" value="Genomic_DNA"/>
</dbReference>
<evidence type="ECO:0008006" key="4">
    <source>
        <dbReference type="Google" id="ProtNLM"/>
    </source>
</evidence>
<name>A0ABQ8GV69_9PEZI</name>